<name>A0A6A7BRV3_9PEZI</name>
<dbReference type="OrthoDB" id="5331396at2759"/>
<keyword evidence="1" id="KW-0812">Transmembrane</keyword>
<keyword evidence="1" id="KW-0472">Membrane</keyword>
<gene>
    <name evidence="2" type="ORF">K470DRAFT_222627</name>
</gene>
<evidence type="ECO:0000256" key="1">
    <source>
        <dbReference type="SAM" id="Phobius"/>
    </source>
</evidence>
<protein>
    <submittedName>
        <fullName evidence="2">Uncharacterized protein</fullName>
    </submittedName>
</protein>
<dbReference type="PANTHER" id="PTHR37849:SF1">
    <property type="entry name" value="YALI0E11605P"/>
    <property type="match status" value="1"/>
</dbReference>
<accession>A0A6A7BRV3</accession>
<proteinExistence type="predicted"/>
<reference evidence="2" key="1">
    <citation type="journal article" date="2020" name="Stud. Mycol.">
        <title>101 Dothideomycetes genomes: a test case for predicting lifestyles and emergence of pathogens.</title>
        <authorList>
            <person name="Haridas S."/>
            <person name="Albert R."/>
            <person name="Binder M."/>
            <person name="Bloem J."/>
            <person name="Labutti K."/>
            <person name="Salamov A."/>
            <person name="Andreopoulos B."/>
            <person name="Baker S."/>
            <person name="Barry K."/>
            <person name="Bills G."/>
            <person name="Bluhm B."/>
            <person name="Cannon C."/>
            <person name="Castanera R."/>
            <person name="Culley D."/>
            <person name="Daum C."/>
            <person name="Ezra D."/>
            <person name="Gonzalez J."/>
            <person name="Henrissat B."/>
            <person name="Kuo A."/>
            <person name="Liang C."/>
            <person name="Lipzen A."/>
            <person name="Lutzoni F."/>
            <person name="Magnuson J."/>
            <person name="Mondo S."/>
            <person name="Nolan M."/>
            <person name="Ohm R."/>
            <person name="Pangilinan J."/>
            <person name="Park H.-J."/>
            <person name="Ramirez L."/>
            <person name="Alfaro M."/>
            <person name="Sun H."/>
            <person name="Tritt A."/>
            <person name="Yoshinaga Y."/>
            <person name="Zwiers L.-H."/>
            <person name="Turgeon B."/>
            <person name="Goodwin S."/>
            <person name="Spatafora J."/>
            <person name="Crous P."/>
            <person name="Grigoriev I."/>
        </authorList>
    </citation>
    <scope>NUCLEOTIDE SEQUENCE</scope>
    <source>
        <strain evidence="2">CBS 480.64</strain>
    </source>
</reference>
<evidence type="ECO:0000313" key="2">
    <source>
        <dbReference type="EMBL" id="KAF2857792.1"/>
    </source>
</evidence>
<dbReference type="EMBL" id="MU006027">
    <property type="protein sequence ID" value="KAF2857792.1"/>
    <property type="molecule type" value="Genomic_DNA"/>
</dbReference>
<evidence type="ECO:0000313" key="3">
    <source>
        <dbReference type="Proteomes" id="UP000799421"/>
    </source>
</evidence>
<keyword evidence="3" id="KW-1185">Reference proteome</keyword>
<feature type="transmembrane region" description="Helical" evidence="1">
    <location>
        <begin position="41"/>
        <end position="59"/>
    </location>
</feature>
<keyword evidence="1" id="KW-1133">Transmembrane helix</keyword>
<dbReference type="AlphaFoldDB" id="A0A6A7BRV3"/>
<sequence length="101" mass="11335">MFWARSNLLRTPANSRRFQTSSPRSQDVVARKPVGAFRGTLFGFLLGTVLAGGGLYAYMLDEYKTSNLLLTEDVHRLQDAVLRLDGFVKGLEEDLKLSKNK</sequence>
<dbReference type="PANTHER" id="PTHR37849">
    <property type="entry name" value="YALI0E11605P"/>
    <property type="match status" value="1"/>
</dbReference>
<dbReference type="Proteomes" id="UP000799421">
    <property type="component" value="Unassembled WGS sequence"/>
</dbReference>
<organism evidence="2 3">
    <name type="scientific">Piedraia hortae CBS 480.64</name>
    <dbReference type="NCBI Taxonomy" id="1314780"/>
    <lineage>
        <taxon>Eukaryota</taxon>
        <taxon>Fungi</taxon>
        <taxon>Dikarya</taxon>
        <taxon>Ascomycota</taxon>
        <taxon>Pezizomycotina</taxon>
        <taxon>Dothideomycetes</taxon>
        <taxon>Dothideomycetidae</taxon>
        <taxon>Capnodiales</taxon>
        <taxon>Piedraiaceae</taxon>
        <taxon>Piedraia</taxon>
    </lineage>
</organism>